<reference evidence="3 5" key="2">
    <citation type="submission" date="2023-02" db="EMBL/GenBank/DDBJ databases">
        <title>Encephalitozoon hellem ATCC 50451 complete genome.</title>
        <authorList>
            <person name="Mascarenhas dos Santos A.C."/>
            <person name="Julian A.T."/>
            <person name="Pombert J.-F."/>
        </authorList>
    </citation>
    <scope>NUCLEOTIDE SEQUENCE [LARGE SCALE GENOMIC DNA]</scope>
    <source>
        <strain evidence="3 5">ATCC 50451</strain>
    </source>
</reference>
<sequence>MAYNQRNKEDAHTSNAEDNSSSKQASFARNYFLSKLKLKFRSIFEGNRRFHLTESMQQHDQIN</sequence>
<dbReference type="Proteomes" id="UP001217963">
    <property type="component" value="Chromosome IX"/>
</dbReference>
<evidence type="ECO:0000313" key="5">
    <source>
        <dbReference type="Proteomes" id="UP001217963"/>
    </source>
</evidence>
<evidence type="ECO:0000256" key="1">
    <source>
        <dbReference type="SAM" id="MobiDB-lite"/>
    </source>
</evidence>
<reference evidence="2" key="1">
    <citation type="submission" date="2021-05" db="EMBL/GenBank/DDBJ databases">
        <title>Encephalitozoon hellem ATCC 50604 Complete Genome.</title>
        <authorList>
            <person name="Mascarenhas dos Santos A.C."/>
            <person name="Julian A.T."/>
            <person name="Pombert J.-F."/>
        </authorList>
    </citation>
    <scope>NUCLEOTIDE SEQUENCE</scope>
    <source>
        <strain evidence="2">ATCC 50604</strain>
    </source>
</reference>
<accession>A0A9Q9C4E4</accession>
<feature type="compositionally biased region" description="Basic and acidic residues" evidence="1">
    <location>
        <begin position="1"/>
        <end position="12"/>
    </location>
</feature>
<name>A0A9Q9C4E4_ENCHE</name>
<keyword evidence="5" id="KW-1185">Reference proteome</keyword>
<evidence type="ECO:0000313" key="4">
    <source>
        <dbReference type="Proteomes" id="UP001059546"/>
    </source>
</evidence>
<dbReference type="AlphaFoldDB" id="A0A9Q9C4E4"/>
<gene>
    <name evidence="2" type="ORF">GPU96_09g17310</name>
    <name evidence="3" type="ORF">PFJ87_09g00630</name>
</gene>
<feature type="region of interest" description="Disordered" evidence="1">
    <location>
        <begin position="1"/>
        <end position="24"/>
    </location>
</feature>
<dbReference type="EMBL" id="CP119070">
    <property type="protein sequence ID" value="WEL39435.1"/>
    <property type="molecule type" value="Genomic_DNA"/>
</dbReference>
<proteinExistence type="predicted"/>
<dbReference type="EMBL" id="CP075155">
    <property type="protein sequence ID" value="UTX43951.1"/>
    <property type="molecule type" value="Genomic_DNA"/>
</dbReference>
<evidence type="ECO:0000313" key="3">
    <source>
        <dbReference type="EMBL" id="WEL39435.1"/>
    </source>
</evidence>
<evidence type="ECO:0000313" key="2">
    <source>
        <dbReference type="EMBL" id="UTX43951.1"/>
    </source>
</evidence>
<organism evidence="2 4">
    <name type="scientific">Encephalitozoon hellem</name>
    <name type="common">Microsporidian parasite</name>
    <dbReference type="NCBI Taxonomy" id="27973"/>
    <lineage>
        <taxon>Eukaryota</taxon>
        <taxon>Fungi</taxon>
        <taxon>Fungi incertae sedis</taxon>
        <taxon>Microsporidia</taxon>
        <taxon>Unikaryonidae</taxon>
        <taxon>Encephalitozoon</taxon>
    </lineage>
</organism>
<feature type="compositionally biased region" description="Polar residues" evidence="1">
    <location>
        <begin position="13"/>
        <end position="24"/>
    </location>
</feature>
<dbReference type="Proteomes" id="UP001059546">
    <property type="component" value="Chromosome IX"/>
</dbReference>
<protein>
    <submittedName>
        <fullName evidence="3">Amyloid-like protein</fullName>
    </submittedName>
</protein>
<dbReference type="OrthoDB" id="10455555at2759"/>